<accession>A0ABQ7ECK5</accession>
<keyword evidence="2" id="KW-1185">Reference proteome</keyword>
<dbReference type="Proteomes" id="UP000266723">
    <property type="component" value="Unassembled WGS sequence"/>
</dbReference>
<comment type="caution">
    <text evidence="1">The sequence shown here is derived from an EMBL/GenBank/DDBJ whole genome shotgun (WGS) entry which is preliminary data.</text>
</comment>
<name>A0ABQ7ECK5_BRACR</name>
<proteinExistence type="predicted"/>
<evidence type="ECO:0000313" key="1">
    <source>
        <dbReference type="EMBL" id="KAF3594679.1"/>
    </source>
</evidence>
<reference evidence="1 2" key="1">
    <citation type="journal article" date="2020" name="BMC Genomics">
        <title>Intraspecific diversification of the crop wild relative Brassica cretica Lam. using demographic model selection.</title>
        <authorList>
            <person name="Kioukis A."/>
            <person name="Michalopoulou V.A."/>
            <person name="Briers L."/>
            <person name="Pirintsos S."/>
            <person name="Studholme D.J."/>
            <person name="Pavlidis P."/>
            <person name="Sarris P.F."/>
        </authorList>
    </citation>
    <scope>NUCLEOTIDE SEQUENCE [LARGE SCALE GENOMIC DNA]</scope>
    <source>
        <strain evidence="2">cv. PFS-1207/04</strain>
    </source>
</reference>
<organism evidence="1 2">
    <name type="scientific">Brassica cretica</name>
    <name type="common">Mustard</name>
    <dbReference type="NCBI Taxonomy" id="69181"/>
    <lineage>
        <taxon>Eukaryota</taxon>
        <taxon>Viridiplantae</taxon>
        <taxon>Streptophyta</taxon>
        <taxon>Embryophyta</taxon>
        <taxon>Tracheophyta</taxon>
        <taxon>Spermatophyta</taxon>
        <taxon>Magnoliopsida</taxon>
        <taxon>eudicotyledons</taxon>
        <taxon>Gunneridae</taxon>
        <taxon>Pentapetalae</taxon>
        <taxon>rosids</taxon>
        <taxon>malvids</taxon>
        <taxon>Brassicales</taxon>
        <taxon>Brassicaceae</taxon>
        <taxon>Brassiceae</taxon>
        <taxon>Brassica</taxon>
    </lineage>
</organism>
<evidence type="ECO:0000313" key="2">
    <source>
        <dbReference type="Proteomes" id="UP000266723"/>
    </source>
</evidence>
<protein>
    <submittedName>
        <fullName evidence="1">Uncharacterized protein</fullName>
    </submittedName>
</protein>
<sequence>MLCYRSTVLHLLDSFLLRDRLTTLQSNGYNFCYRLLIDLKSVVEKPRVISDRSVGVLWLLVKGDWKYSENLGSTIEEHRPCHFGSSMIGGTTKVASEHGYTMLEWDLFHMFFESKFVARITRICWLCNLTAHDHSDALILPASQVYPAYAETTRSILLATKYREAYDAKKKKLGPQDTEEGLNRSRELKEGFGSKLFGDERDELLVESQTLLQRGEIGLERFQEFKK</sequence>
<dbReference type="EMBL" id="QGKV02000299">
    <property type="protein sequence ID" value="KAF3594679.1"/>
    <property type="molecule type" value="Genomic_DNA"/>
</dbReference>
<gene>
    <name evidence="1" type="ORF">DY000_02021871</name>
</gene>